<keyword evidence="2 5" id="KW-0808">Transferase</keyword>
<dbReference type="PANTHER" id="PTHR23416:SF23">
    <property type="entry name" value="ACETYLTRANSFERASE C18B11.09C-RELATED"/>
    <property type="match status" value="1"/>
</dbReference>
<keyword evidence="6" id="KW-1185">Reference proteome</keyword>
<reference evidence="5 6" key="1">
    <citation type="submission" date="2019-10" db="EMBL/GenBank/DDBJ databases">
        <title>Draft Genome Sequence of Cytophagaceae sp. SJW1-29.</title>
        <authorList>
            <person name="Choi A."/>
        </authorList>
    </citation>
    <scope>NUCLEOTIDE SEQUENCE [LARGE SCALE GENOMIC DNA]</scope>
    <source>
        <strain evidence="5 6">SJW1-29</strain>
    </source>
</reference>
<evidence type="ECO:0000256" key="3">
    <source>
        <dbReference type="ARBA" id="ARBA00022737"/>
    </source>
</evidence>
<dbReference type="AlphaFoldDB" id="A0A7C9B7U4"/>
<dbReference type="Proteomes" id="UP000479293">
    <property type="component" value="Unassembled WGS sequence"/>
</dbReference>
<dbReference type="InterPro" id="IPR018357">
    <property type="entry name" value="Hexapep_transf_CS"/>
</dbReference>
<keyword evidence="3" id="KW-0677">Repeat</keyword>
<proteinExistence type="inferred from homology"/>
<dbReference type="PROSITE" id="PS00101">
    <property type="entry name" value="HEXAPEP_TRANSFERASES"/>
    <property type="match status" value="1"/>
</dbReference>
<dbReference type="Pfam" id="PF00132">
    <property type="entry name" value="Hexapep"/>
    <property type="match status" value="1"/>
</dbReference>
<evidence type="ECO:0000256" key="4">
    <source>
        <dbReference type="ARBA" id="ARBA00023315"/>
    </source>
</evidence>
<keyword evidence="4 5" id="KW-0012">Acyltransferase</keyword>
<dbReference type="GO" id="GO:0008374">
    <property type="term" value="F:O-acyltransferase activity"/>
    <property type="evidence" value="ECO:0007669"/>
    <property type="project" value="TreeGrafter"/>
</dbReference>
<sequence length="173" mass="18902">MFKSRLKKILGAKFSIFLKQYYPLSKEKISLLLTKHQFKHFGSRSAFAVGVRIDGKNSVSIGDDTDIGAYVHIYGGGGVIIGNRVLIASHVTITSLTHDYTYKTIKFAPIISKEIRIQDDVWIGTHAVILPGITVGKGAVIACGAIVTKDVPEMAIVGGVPAKILKYRKILNY</sequence>
<evidence type="ECO:0000256" key="2">
    <source>
        <dbReference type="ARBA" id="ARBA00022679"/>
    </source>
</evidence>
<organism evidence="5 6">
    <name type="scientific">Salmonirosea aquatica</name>
    <dbReference type="NCBI Taxonomy" id="2654236"/>
    <lineage>
        <taxon>Bacteria</taxon>
        <taxon>Pseudomonadati</taxon>
        <taxon>Bacteroidota</taxon>
        <taxon>Cytophagia</taxon>
        <taxon>Cytophagales</taxon>
        <taxon>Spirosomataceae</taxon>
        <taxon>Salmonirosea</taxon>
    </lineage>
</organism>
<dbReference type="InterPro" id="IPR001451">
    <property type="entry name" value="Hexapep"/>
</dbReference>
<dbReference type="InterPro" id="IPR011004">
    <property type="entry name" value="Trimer_LpxA-like_sf"/>
</dbReference>
<dbReference type="CDD" id="cd04647">
    <property type="entry name" value="LbH_MAT_like"/>
    <property type="match status" value="1"/>
</dbReference>
<dbReference type="SUPFAM" id="SSF51161">
    <property type="entry name" value="Trimeric LpxA-like enzymes"/>
    <property type="match status" value="1"/>
</dbReference>
<gene>
    <name evidence="5" type="ORF">GBK04_01865</name>
</gene>
<dbReference type="InterPro" id="IPR051159">
    <property type="entry name" value="Hexapeptide_acetyltransf"/>
</dbReference>
<evidence type="ECO:0000256" key="1">
    <source>
        <dbReference type="ARBA" id="ARBA00007274"/>
    </source>
</evidence>
<evidence type="ECO:0000313" key="5">
    <source>
        <dbReference type="EMBL" id="MPR32122.1"/>
    </source>
</evidence>
<comment type="caution">
    <text evidence="5">The sequence shown here is derived from an EMBL/GenBank/DDBJ whole genome shotgun (WGS) entry which is preliminary data.</text>
</comment>
<comment type="similarity">
    <text evidence="1">Belongs to the transferase hexapeptide repeat family.</text>
</comment>
<name>A0A7C9B7U4_9BACT</name>
<accession>A0A7C9B7U4</accession>
<dbReference type="EMBL" id="WHLY01000002">
    <property type="protein sequence ID" value="MPR32122.1"/>
    <property type="molecule type" value="Genomic_DNA"/>
</dbReference>
<dbReference type="GO" id="GO:0005829">
    <property type="term" value="C:cytosol"/>
    <property type="evidence" value="ECO:0007669"/>
    <property type="project" value="TreeGrafter"/>
</dbReference>
<dbReference type="PANTHER" id="PTHR23416">
    <property type="entry name" value="SIALIC ACID SYNTHASE-RELATED"/>
    <property type="match status" value="1"/>
</dbReference>
<dbReference type="Pfam" id="PF14602">
    <property type="entry name" value="Hexapep_2"/>
    <property type="match status" value="1"/>
</dbReference>
<evidence type="ECO:0000313" key="6">
    <source>
        <dbReference type="Proteomes" id="UP000479293"/>
    </source>
</evidence>
<dbReference type="Gene3D" id="2.160.10.10">
    <property type="entry name" value="Hexapeptide repeat proteins"/>
    <property type="match status" value="1"/>
</dbReference>
<protein>
    <submittedName>
        <fullName evidence="5">Acyltransferase</fullName>
    </submittedName>
</protein>